<feature type="chain" id="PRO_5045602822" evidence="1">
    <location>
        <begin position="19"/>
        <end position="98"/>
    </location>
</feature>
<name>A0ABR4F410_9PEZI</name>
<keyword evidence="1" id="KW-0732">Signal</keyword>
<comment type="caution">
    <text evidence="2">The sequence shown here is derived from an EMBL/GenBank/DDBJ whole genome shotgun (WGS) entry which is preliminary data.</text>
</comment>
<reference evidence="2 3" key="1">
    <citation type="submission" date="2024-03" db="EMBL/GenBank/DDBJ databases">
        <title>A high-quality draft genome sequence of Diaporthe vaccinii, a causative agent of upright dieback and viscid rot disease in cranberry plants.</title>
        <authorList>
            <person name="Sarrasin M."/>
            <person name="Lang B.F."/>
            <person name="Burger G."/>
        </authorList>
    </citation>
    <scope>NUCLEOTIDE SEQUENCE [LARGE SCALE GENOMIC DNA]</scope>
    <source>
        <strain evidence="2 3">IS7</strain>
    </source>
</reference>
<protein>
    <submittedName>
        <fullName evidence="2">Uncharacterized protein</fullName>
    </submittedName>
</protein>
<evidence type="ECO:0000313" key="3">
    <source>
        <dbReference type="Proteomes" id="UP001600888"/>
    </source>
</evidence>
<evidence type="ECO:0000256" key="1">
    <source>
        <dbReference type="SAM" id="SignalP"/>
    </source>
</evidence>
<keyword evidence="3" id="KW-1185">Reference proteome</keyword>
<organism evidence="2 3">
    <name type="scientific">Diaporthe vaccinii</name>
    <dbReference type="NCBI Taxonomy" id="105482"/>
    <lineage>
        <taxon>Eukaryota</taxon>
        <taxon>Fungi</taxon>
        <taxon>Dikarya</taxon>
        <taxon>Ascomycota</taxon>
        <taxon>Pezizomycotina</taxon>
        <taxon>Sordariomycetes</taxon>
        <taxon>Sordariomycetidae</taxon>
        <taxon>Diaporthales</taxon>
        <taxon>Diaporthaceae</taxon>
        <taxon>Diaporthe</taxon>
        <taxon>Diaporthe eres species complex</taxon>
    </lineage>
</organism>
<sequence length="98" mass="10492">MQYAILFTLLALACSAVAQPTKNIKNLYCDIDDPVFFWQTPTAGFCSAAGGKSEPLNGCCLDITKVPDAAEFYAQICSRNKGKVSEGDSSRCKFVGVA</sequence>
<feature type="signal peptide" evidence="1">
    <location>
        <begin position="1"/>
        <end position="18"/>
    </location>
</feature>
<dbReference type="Proteomes" id="UP001600888">
    <property type="component" value="Unassembled WGS sequence"/>
</dbReference>
<dbReference type="EMBL" id="JBAWTH010000012">
    <property type="protein sequence ID" value="KAL2289431.1"/>
    <property type="molecule type" value="Genomic_DNA"/>
</dbReference>
<gene>
    <name evidence="2" type="ORF">FJTKL_01721</name>
</gene>
<evidence type="ECO:0000313" key="2">
    <source>
        <dbReference type="EMBL" id="KAL2289431.1"/>
    </source>
</evidence>
<accession>A0ABR4F410</accession>
<proteinExistence type="predicted"/>